<comment type="subcellular location">
    <subcellularLocation>
        <location evidence="1">Nucleus</location>
    </subcellularLocation>
</comment>
<sequence>MKRKNMEAKTKETPPVEHNKNDDDDDDDEEMNAFFTLVRNVRDAHHNQMMIESQDTKEKVAMKSTWTPSFQWEDFAAEVPPNNNTTTTTAATSLLPASSSKNNNDERESNKTNQHQQLDLNLSL</sequence>
<feature type="region of interest" description="Disordered" evidence="4">
    <location>
        <begin position="78"/>
        <end position="124"/>
    </location>
</feature>
<dbReference type="Proteomes" id="UP000323506">
    <property type="component" value="Chromosome D12"/>
</dbReference>
<protein>
    <submittedName>
        <fullName evidence="5">Uncharacterized protein</fullName>
    </submittedName>
</protein>
<feature type="compositionally biased region" description="Basic and acidic residues" evidence="4">
    <location>
        <begin position="1"/>
        <end position="21"/>
    </location>
</feature>
<evidence type="ECO:0000256" key="2">
    <source>
        <dbReference type="ARBA" id="ARBA00009937"/>
    </source>
</evidence>
<dbReference type="InterPro" id="IPR031425">
    <property type="entry name" value="NPR1/NH1-interacting"/>
</dbReference>
<keyword evidence="6" id="KW-1185">Reference proteome</keyword>
<dbReference type="AlphaFoldDB" id="A0A5D2A8A7"/>
<evidence type="ECO:0000256" key="3">
    <source>
        <dbReference type="ARBA" id="ARBA00023242"/>
    </source>
</evidence>
<gene>
    <name evidence="5" type="ORF">ES288_D12G149300v1</name>
</gene>
<feature type="compositionally biased region" description="Acidic residues" evidence="4">
    <location>
        <begin position="22"/>
        <end position="31"/>
    </location>
</feature>
<feature type="region of interest" description="Disordered" evidence="4">
    <location>
        <begin position="1"/>
        <end position="31"/>
    </location>
</feature>
<feature type="compositionally biased region" description="Low complexity" evidence="4">
    <location>
        <begin position="80"/>
        <end position="99"/>
    </location>
</feature>
<evidence type="ECO:0000256" key="4">
    <source>
        <dbReference type="SAM" id="MobiDB-lite"/>
    </source>
</evidence>
<name>A0A5D2A8A7_GOSDA</name>
<dbReference type="GO" id="GO:0010112">
    <property type="term" value="P:regulation of systemic acquired resistance"/>
    <property type="evidence" value="ECO:0007669"/>
    <property type="project" value="InterPro"/>
</dbReference>
<proteinExistence type="inferred from homology"/>
<dbReference type="EMBL" id="CM017712">
    <property type="protein sequence ID" value="TYG41117.1"/>
    <property type="molecule type" value="Genomic_DNA"/>
</dbReference>
<comment type="similarity">
    <text evidence="2">Belongs to the NPR1-interactor family.</text>
</comment>
<accession>A0A5D2A8A7</accession>
<dbReference type="GO" id="GO:0005634">
    <property type="term" value="C:nucleus"/>
    <property type="evidence" value="ECO:0007669"/>
    <property type="project" value="UniProtKB-SubCell"/>
</dbReference>
<evidence type="ECO:0000313" key="6">
    <source>
        <dbReference type="Proteomes" id="UP000323506"/>
    </source>
</evidence>
<dbReference type="PANTHER" id="PTHR33669:SF13">
    <property type="match status" value="1"/>
</dbReference>
<keyword evidence="3" id="KW-0539">Nucleus</keyword>
<dbReference type="PANTHER" id="PTHR33669">
    <property type="entry name" value="PROTEIN NEGATIVE REGULATOR OF RESISTANCE"/>
    <property type="match status" value="1"/>
</dbReference>
<reference evidence="5 6" key="1">
    <citation type="submission" date="2019-06" db="EMBL/GenBank/DDBJ databases">
        <title>WGS assembly of Gossypium darwinii.</title>
        <authorList>
            <person name="Chen Z.J."/>
            <person name="Sreedasyam A."/>
            <person name="Ando A."/>
            <person name="Song Q."/>
            <person name="De L."/>
            <person name="Hulse-Kemp A."/>
            <person name="Ding M."/>
            <person name="Ye W."/>
            <person name="Kirkbride R."/>
            <person name="Jenkins J."/>
            <person name="Plott C."/>
            <person name="Lovell J."/>
            <person name="Lin Y.-M."/>
            <person name="Vaughn R."/>
            <person name="Liu B."/>
            <person name="Li W."/>
            <person name="Simpson S."/>
            <person name="Scheffler B."/>
            <person name="Saski C."/>
            <person name="Grover C."/>
            <person name="Hu G."/>
            <person name="Conover J."/>
            <person name="Carlson J."/>
            <person name="Shu S."/>
            <person name="Boston L."/>
            <person name="Williams M."/>
            <person name="Peterson D."/>
            <person name="Mcgee K."/>
            <person name="Jones D."/>
            <person name="Wendel J."/>
            <person name="Stelly D."/>
            <person name="Grimwood J."/>
            <person name="Schmutz J."/>
        </authorList>
    </citation>
    <scope>NUCLEOTIDE SEQUENCE [LARGE SCALE GENOMIC DNA]</scope>
    <source>
        <strain evidence="5">1808015.09</strain>
    </source>
</reference>
<feature type="compositionally biased region" description="Polar residues" evidence="4">
    <location>
        <begin position="111"/>
        <end position="124"/>
    </location>
</feature>
<organism evidence="5 6">
    <name type="scientific">Gossypium darwinii</name>
    <name type="common">Darwin's cotton</name>
    <name type="synonym">Gossypium barbadense var. darwinii</name>
    <dbReference type="NCBI Taxonomy" id="34276"/>
    <lineage>
        <taxon>Eukaryota</taxon>
        <taxon>Viridiplantae</taxon>
        <taxon>Streptophyta</taxon>
        <taxon>Embryophyta</taxon>
        <taxon>Tracheophyta</taxon>
        <taxon>Spermatophyta</taxon>
        <taxon>Magnoliopsida</taxon>
        <taxon>eudicotyledons</taxon>
        <taxon>Gunneridae</taxon>
        <taxon>Pentapetalae</taxon>
        <taxon>rosids</taxon>
        <taxon>malvids</taxon>
        <taxon>Malvales</taxon>
        <taxon>Malvaceae</taxon>
        <taxon>Malvoideae</taxon>
        <taxon>Gossypium</taxon>
    </lineage>
</organism>
<evidence type="ECO:0000256" key="1">
    <source>
        <dbReference type="ARBA" id="ARBA00004123"/>
    </source>
</evidence>
<evidence type="ECO:0000313" key="5">
    <source>
        <dbReference type="EMBL" id="TYG41117.1"/>
    </source>
</evidence>
<dbReference type="Pfam" id="PF15699">
    <property type="entry name" value="NPR1_interact"/>
    <property type="match status" value="1"/>
</dbReference>